<dbReference type="AlphaFoldDB" id="A0A067U2Y1"/>
<protein>
    <submittedName>
        <fullName evidence="2">Uncharacterized protein</fullName>
    </submittedName>
</protein>
<sequence length="197" mass="21597">MIFFGAFCCAFIHSSISQIQSNPINNASDSISFTQARIFFMKIFSPAWHSLSSSQPVSSHRPTGNLKLLLTGVEAQKDDMVLSPVRPSSPEAPPSECRAPRQNSRLPHLSICLPACLPNSFHFLFPAGICDFVAWRAALSLTLTSTYLSTPLPAPRRTPQSPSPSTLNAVSHPFHAKHPPPNPSTCFKLPRRTCFLV</sequence>
<keyword evidence="3" id="KW-1185">Reference proteome</keyword>
<evidence type="ECO:0000256" key="1">
    <source>
        <dbReference type="SAM" id="MobiDB-lite"/>
    </source>
</evidence>
<feature type="region of interest" description="Disordered" evidence="1">
    <location>
        <begin position="150"/>
        <end position="180"/>
    </location>
</feature>
<feature type="compositionally biased region" description="Low complexity" evidence="1">
    <location>
        <begin position="150"/>
        <end position="166"/>
    </location>
</feature>
<proteinExistence type="predicted"/>
<organism evidence="2 3">
    <name type="scientific">Galerina marginata (strain CBS 339.88)</name>
    <dbReference type="NCBI Taxonomy" id="685588"/>
    <lineage>
        <taxon>Eukaryota</taxon>
        <taxon>Fungi</taxon>
        <taxon>Dikarya</taxon>
        <taxon>Basidiomycota</taxon>
        <taxon>Agaricomycotina</taxon>
        <taxon>Agaricomycetes</taxon>
        <taxon>Agaricomycetidae</taxon>
        <taxon>Agaricales</taxon>
        <taxon>Agaricineae</taxon>
        <taxon>Strophariaceae</taxon>
        <taxon>Galerina</taxon>
    </lineage>
</organism>
<accession>A0A067U2Y1</accession>
<dbReference type="HOGENOM" id="CLU_1384255_0_0_1"/>
<dbReference type="Proteomes" id="UP000027222">
    <property type="component" value="Unassembled WGS sequence"/>
</dbReference>
<evidence type="ECO:0000313" key="3">
    <source>
        <dbReference type="Proteomes" id="UP000027222"/>
    </source>
</evidence>
<reference evidence="3" key="1">
    <citation type="journal article" date="2014" name="Proc. Natl. Acad. Sci. U.S.A.">
        <title>Extensive sampling of basidiomycete genomes demonstrates inadequacy of the white-rot/brown-rot paradigm for wood decay fungi.</title>
        <authorList>
            <person name="Riley R."/>
            <person name="Salamov A.A."/>
            <person name="Brown D.W."/>
            <person name="Nagy L.G."/>
            <person name="Floudas D."/>
            <person name="Held B.W."/>
            <person name="Levasseur A."/>
            <person name="Lombard V."/>
            <person name="Morin E."/>
            <person name="Otillar R."/>
            <person name="Lindquist E.A."/>
            <person name="Sun H."/>
            <person name="LaButti K.M."/>
            <person name="Schmutz J."/>
            <person name="Jabbour D."/>
            <person name="Luo H."/>
            <person name="Baker S.E."/>
            <person name="Pisabarro A.G."/>
            <person name="Walton J.D."/>
            <person name="Blanchette R.A."/>
            <person name="Henrissat B."/>
            <person name="Martin F."/>
            <person name="Cullen D."/>
            <person name="Hibbett D.S."/>
            <person name="Grigoriev I.V."/>
        </authorList>
    </citation>
    <scope>NUCLEOTIDE SEQUENCE [LARGE SCALE GENOMIC DNA]</scope>
    <source>
        <strain evidence="3">CBS 339.88</strain>
    </source>
</reference>
<gene>
    <name evidence="2" type="ORF">GALMADRAFT_385631</name>
</gene>
<evidence type="ECO:0000313" key="2">
    <source>
        <dbReference type="EMBL" id="KDR85763.1"/>
    </source>
</evidence>
<dbReference type="EMBL" id="KL142367">
    <property type="protein sequence ID" value="KDR85763.1"/>
    <property type="molecule type" value="Genomic_DNA"/>
</dbReference>
<name>A0A067U2Y1_GALM3</name>